<dbReference type="Proteomes" id="UP000664534">
    <property type="component" value="Unassembled WGS sequence"/>
</dbReference>
<feature type="compositionally biased region" description="Basic residues" evidence="12">
    <location>
        <begin position="1"/>
        <end position="10"/>
    </location>
</feature>
<evidence type="ECO:0000256" key="8">
    <source>
        <dbReference type="ARBA" id="ARBA00022840"/>
    </source>
</evidence>
<evidence type="ECO:0000256" key="5">
    <source>
        <dbReference type="ARBA" id="ARBA00022741"/>
    </source>
</evidence>
<dbReference type="SMART" id="SM00487">
    <property type="entry name" value="DEXDc"/>
    <property type="match status" value="1"/>
</dbReference>
<dbReference type="SMART" id="SM00847">
    <property type="entry name" value="HA2"/>
    <property type="match status" value="1"/>
</dbReference>
<keyword evidence="3" id="KW-0150">Chloroplast</keyword>
<feature type="domain" description="Helicase C-terminal" evidence="14">
    <location>
        <begin position="950"/>
        <end position="1115"/>
    </location>
</feature>
<keyword evidence="6" id="KW-0378">Hydrolase</keyword>
<dbReference type="PROSITE" id="PS51192">
    <property type="entry name" value="HELICASE_ATP_BIND_1"/>
    <property type="match status" value="1"/>
</dbReference>
<dbReference type="Pfam" id="PF00270">
    <property type="entry name" value="DEAD"/>
    <property type="match status" value="1"/>
</dbReference>
<evidence type="ECO:0000256" key="4">
    <source>
        <dbReference type="ARBA" id="ARBA00022640"/>
    </source>
</evidence>
<dbReference type="PANTHER" id="PTHR18934:SF145">
    <property type="entry name" value="ATP-DEPENDENT RNA HELICASE DHX57-RELATED"/>
    <property type="match status" value="1"/>
</dbReference>
<dbReference type="GO" id="GO:0003724">
    <property type="term" value="F:RNA helicase activity"/>
    <property type="evidence" value="ECO:0007669"/>
    <property type="project" value="UniProtKB-EC"/>
</dbReference>
<dbReference type="SUPFAM" id="SSF52540">
    <property type="entry name" value="P-loop containing nucleoside triphosphate hydrolases"/>
    <property type="match status" value="1"/>
</dbReference>
<proteinExistence type="predicted"/>
<feature type="region of interest" description="Disordered" evidence="12">
    <location>
        <begin position="325"/>
        <end position="349"/>
    </location>
</feature>
<gene>
    <name evidence="15" type="ORF">IMSHALPRED_009423</name>
</gene>
<feature type="compositionally biased region" description="Polar residues" evidence="12">
    <location>
        <begin position="278"/>
        <end position="287"/>
    </location>
</feature>
<evidence type="ECO:0000256" key="1">
    <source>
        <dbReference type="ARBA" id="ARBA00004229"/>
    </source>
</evidence>
<dbReference type="Gene3D" id="3.40.50.300">
    <property type="entry name" value="P-loop containing nucleotide triphosphate hydrolases"/>
    <property type="match status" value="2"/>
</dbReference>
<dbReference type="FunFam" id="3.40.50.300:FF:000500">
    <property type="entry name" value="ATP-dependent RNA helicase DHX29"/>
    <property type="match status" value="1"/>
</dbReference>
<evidence type="ECO:0000256" key="11">
    <source>
        <dbReference type="ARBA" id="ARBA00047984"/>
    </source>
</evidence>
<evidence type="ECO:0000259" key="13">
    <source>
        <dbReference type="PROSITE" id="PS51192"/>
    </source>
</evidence>
<protein>
    <recommendedName>
        <fullName evidence="2">RNA helicase</fullName>
        <ecNumber evidence="2">3.6.4.13</ecNumber>
    </recommendedName>
</protein>
<dbReference type="GO" id="GO:0003723">
    <property type="term" value="F:RNA binding"/>
    <property type="evidence" value="ECO:0007669"/>
    <property type="project" value="UniProtKB-KW"/>
</dbReference>
<evidence type="ECO:0000313" key="16">
    <source>
        <dbReference type="Proteomes" id="UP000664534"/>
    </source>
</evidence>
<reference evidence="15" key="1">
    <citation type="submission" date="2021-03" db="EMBL/GenBank/DDBJ databases">
        <authorList>
            <person name="Tagirdzhanova G."/>
        </authorList>
    </citation>
    <scope>NUCLEOTIDE SEQUENCE</scope>
</reference>
<evidence type="ECO:0000256" key="10">
    <source>
        <dbReference type="ARBA" id="ARBA00022946"/>
    </source>
</evidence>
<evidence type="ECO:0000256" key="12">
    <source>
        <dbReference type="SAM" id="MobiDB-lite"/>
    </source>
</evidence>
<feature type="domain" description="Helicase ATP-binding" evidence="13">
    <location>
        <begin position="694"/>
        <end position="865"/>
    </location>
</feature>
<dbReference type="Gene3D" id="1.20.120.1080">
    <property type="match status" value="1"/>
</dbReference>
<dbReference type="EC" id="3.6.4.13" evidence="2"/>
<evidence type="ECO:0000256" key="7">
    <source>
        <dbReference type="ARBA" id="ARBA00022806"/>
    </source>
</evidence>
<evidence type="ECO:0000313" key="15">
    <source>
        <dbReference type="EMBL" id="CAF9933620.1"/>
    </source>
</evidence>
<dbReference type="Pfam" id="PF00271">
    <property type="entry name" value="Helicase_C"/>
    <property type="match status" value="1"/>
</dbReference>
<evidence type="ECO:0000256" key="3">
    <source>
        <dbReference type="ARBA" id="ARBA00022528"/>
    </source>
</evidence>
<evidence type="ECO:0000256" key="6">
    <source>
        <dbReference type="ARBA" id="ARBA00022801"/>
    </source>
</evidence>
<comment type="caution">
    <text evidence="15">The sequence shown here is derived from an EMBL/GenBank/DDBJ whole genome shotgun (WGS) entry which is preliminary data.</text>
</comment>
<dbReference type="InterPro" id="IPR011709">
    <property type="entry name" value="DEAD-box_helicase_OB_fold"/>
</dbReference>
<feature type="region of interest" description="Disordered" evidence="12">
    <location>
        <begin position="259"/>
        <end position="303"/>
    </location>
</feature>
<dbReference type="CDD" id="cd17917">
    <property type="entry name" value="DEXHc_RHA-like"/>
    <property type="match status" value="1"/>
</dbReference>
<accession>A0A8H3IY99</accession>
<dbReference type="EMBL" id="CAJPDT010000071">
    <property type="protein sequence ID" value="CAF9933620.1"/>
    <property type="molecule type" value="Genomic_DNA"/>
</dbReference>
<name>A0A8H3IY99_9LECA</name>
<dbReference type="CDD" id="cd18791">
    <property type="entry name" value="SF2_C_RHA"/>
    <property type="match status" value="1"/>
</dbReference>
<keyword evidence="10" id="KW-0809">Transit peptide</keyword>
<dbReference type="InterPro" id="IPR011545">
    <property type="entry name" value="DEAD/DEAH_box_helicase_dom"/>
</dbReference>
<dbReference type="PANTHER" id="PTHR18934">
    <property type="entry name" value="ATP-DEPENDENT RNA HELICASE"/>
    <property type="match status" value="1"/>
</dbReference>
<evidence type="ECO:0000256" key="9">
    <source>
        <dbReference type="ARBA" id="ARBA00022884"/>
    </source>
</evidence>
<evidence type="ECO:0000256" key="2">
    <source>
        <dbReference type="ARBA" id="ARBA00012552"/>
    </source>
</evidence>
<dbReference type="OrthoDB" id="5600252at2759"/>
<dbReference type="InterPro" id="IPR014001">
    <property type="entry name" value="Helicase_ATP-bd"/>
</dbReference>
<dbReference type="SMART" id="SM00490">
    <property type="entry name" value="HELICc"/>
    <property type="match status" value="1"/>
</dbReference>
<dbReference type="FunFam" id="3.40.50.300:FF:000819">
    <property type="entry name" value="ATP dependent RNA helicase, putative"/>
    <property type="match status" value="1"/>
</dbReference>
<keyword evidence="5" id="KW-0547">Nucleotide-binding</keyword>
<keyword evidence="8" id="KW-0067">ATP-binding</keyword>
<dbReference type="FunFam" id="1.20.120.1080:FF:000002">
    <property type="entry name" value="Putative ATP-dependent RNA helicase DHX36"/>
    <property type="match status" value="1"/>
</dbReference>
<comment type="subcellular location">
    <subcellularLocation>
        <location evidence="1">Plastid</location>
        <location evidence="1">Chloroplast</location>
    </subcellularLocation>
</comment>
<keyword evidence="9" id="KW-0694">RNA-binding</keyword>
<dbReference type="Pfam" id="PF21010">
    <property type="entry name" value="HA2_C"/>
    <property type="match status" value="1"/>
</dbReference>
<dbReference type="GO" id="GO:0005524">
    <property type="term" value="F:ATP binding"/>
    <property type="evidence" value="ECO:0007669"/>
    <property type="project" value="UniProtKB-KW"/>
</dbReference>
<keyword evidence="4" id="KW-0934">Plastid</keyword>
<feature type="region of interest" description="Disordered" evidence="12">
    <location>
        <begin position="1"/>
        <end position="42"/>
    </location>
</feature>
<dbReference type="InterPro" id="IPR007502">
    <property type="entry name" value="Helicase-assoc_dom"/>
</dbReference>
<sequence length="1471" mass="164134">MAPNKKKKKPASNPARGFATTSTASKPKHNEAEEFEGGVGLVTSERQVLSTTADDAVPMENFSSKEPEKALYELTPEELESQLEDSGLQILVESHGEKTKKEVSRQVSRLQTEKRLLRSQAEHLSVRHWLPLELVQVITDLLQAQEGSNGHLQSNPDRNKADTSLPEDDLLIKLWALKRLLPMLGFAAQRTDLALRHLITTMTKPGSQSLSLGKESIWGLDECLAWLALDSEPADLPRFDVREGQSHYTVDQQHYSTIKYAPATVPDLRPDSPLSGEYPQQAQTPGEDSSLSSPSDSDSDAEPEHLVTKYLDLQSRLHEISPELTKIDTRRQRRGKGGNHPVINGNLDSASKKRSEHLTAKIYKIKSDLLFDEDIANSRWAEIRIDLEQEAGERKRLGIRNDREQQKTTPTVRSNVNLANSTDGDVDIDDMLGGFFTSLPDTANDLATGLSTISTAGQDGSSVEIRDFGKWTGMSPRRVLEEACKARDSASQVTYRLISASSFSNRHLIEVKWSRMQEPPIAMSIEKLICQSDARSVKIEMVSISCPTEAQTEAYISTVAMFLIFASSPKEEKVHLRLPSTWRDLWRELSQLKKDQDETADRQVLRELRSMIADHGETDGKLGEQSNGIGPKIPNKELTAADRHQWHGNSLLPPTAHPDDIRALWGSKLSTPSYQRMLTSRTGLPIWKFKGEVLDAITDNQVVIICGETGCGKSTQVPAFILEHELSGGRPCKVYCTEPRRISAISLARRVSEELGEQKGDVGTFRSLVGFAIRLESKFTPQTRLVYATTGIVMRMLEASDDLGDITHLVLDEVHERSIDSDFLLIVLRKLLKRRSDLKVVLMSATVNADRFSFYLGGAPIMNVPGRTFPVDTKYLEDAVEVTNFNADSGSHGGAEAVEFDDDDTARVPSEIADLQGYSPKTLTALAKLDEYRISYGLIVRLLETIATSEFYSAYSKAILVFLPGIAEIRRLNDMLAGHHVFTNGWCIYALHSTIATDEQERAFLVPPPGVRKIVLATNIAETGITIPDVTCVIDTGKHKEMRFDERRQLSRLIEAFISRANAKQRRGRAGRVQKGLCFHLFTKKRHDNIMPGEQTPEMLRLSLQDLVLRVKMCKLGGIEQTLSDALDPPSSKNIRRAIDSLVDVKALTAAEDLTPLGRQLARLPLDVFLGKLVLLGVIFGCLDAMLTIAAILSSKSPFSVPMGTISQADAARQAFRKGDSDLLTVYNAYCAWRRVCGGSTAMSEQQFCQRNFMSQQTLSNIEDTKSQLTVSLADAGFVTLNEAEKMSLNKVRYWSRKRSFVEIPGRYSSNDNNDLILNSVIAWSFYPKLLRREGKGWKNIANNQTVSLHPTSVNKGVERPPQWLSFYHIMQSSNKFYNAHETSPVESFAVALVCGEAEFKMYSGVIVVDGNRIRFALDEWKTFLALKALRVQIRQIMTQAFRSPGRGLSAQQQAWLDVWQKIFSDSKARC</sequence>
<dbReference type="GO" id="GO:0016787">
    <property type="term" value="F:hydrolase activity"/>
    <property type="evidence" value="ECO:0007669"/>
    <property type="project" value="UniProtKB-KW"/>
</dbReference>
<evidence type="ECO:0000259" key="14">
    <source>
        <dbReference type="PROSITE" id="PS51194"/>
    </source>
</evidence>
<organism evidence="15 16">
    <name type="scientific">Imshaugia aleurites</name>
    <dbReference type="NCBI Taxonomy" id="172621"/>
    <lineage>
        <taxon>Eukaryota</taxon>
        <taxon>Fungi</taxon>
        <taxon>Dikarya</taxon>
        <taxon>Ascomycota</taxon>
        <taxon>Pezizomycotina</taxon>
        <taxon>Lecanoromycetes</taxon>
        <taxon>OSLEUM clade</taxon>
        <taxon>Lecanoromycetidae</taxon>
        <taxon>Lecanorales</taxon>
        <taxon>Lecanorineae</taxon>
        <taxon>Parmeliaceae</taxon>
        <taxon>Imshaugia</taxon>
    </lineage>
</organism>
<dbReference type="InterPro" id="IPR001650">
    <property type="entry name" value="Helicase_C-like"/>
</dbReference>
<comment type="catalytic activity">
    <reaction evidence="11">
        <text>ATP + H2O = ADP + phosphate + H(+)</text>
        <dbReference type="Rhea" id="RHEA:13065"/>
        <dbReference type="ChEBI" id="CHEBI:15377"/>
        <dbReference type="ChEBI" id="CHEBI:15378"/>
        <dbReference type="ChEBI" id="CHEBI:30616"/>
        <dbReference type="ChEBI" id="CHEBI:43474"/>
        <dbReference type="ChEBI" id="CHEBI:456216"/>
        <dbReference type="EC" id="3.6.4.13"/>
    </reaction>
</comment>
<keyword evidence="16" id="KW-1185">Reference proteome</keyword>
<dbReference type="Pfam" id="PF07717">
    <property type="entry name" value="OB_NTP_bind"/>
    <property type="match status" value="1"/>
</dbReference>
<dbReference type="InterPro" id="IPR027417">
    <property type="entry name" value="P-loop_NTPase"/>
</dbReference>
<dbReference type="PROSITE" id="PS51194">
    <property type="entry name" value="HELICASE_CTER"/>
    <property type="match status" value="1"/>
</dbReference>
<keyword evidence="7" id="KW-0347">Helicase</keyword>